<evidence type="ECO:0000256" key="1">
    <source>
        <dbReference type="ARBA" id="ARBA00001953"/>
    </source>
</evidence>
<dbReference type="SUPFAM" id="SSF52440">
    <property type="entry name" value="PreATP-grasp domain"/>
    <property type="match status" value="1"/>
</dbReference>
<evidence type="ECO:0000259" key="11">
    <source>
        <dbReference type="PROSITE" id="PS50979"/>
    </source>
</evidence>
<evidence type="ECO:0000259" key="9">
    <source>
        <dbReference type="PROSITE" id="PS50968"/>
    </source>
</evidence>
<dbReference type="Pfam" id="PF02785">
    <property type="entry name" value="Biotin_carb_C"/>
    <property type="match status" value="1"/>
</dbReference>
<dbReference type="EMBL" id="UYIO01000001">
    <property type="protein sequence ID" value="VDG76088.1"/>
    <property type="molecule type" value="Genomic_DNA"/>
</dbReference>
<dbReference type="SUPFAM" id="SSF51246">
    <property type="entry name" value="Rudiment single hybrid motif"/>
    <property type="match status" value="1"/>
</dbReference>
<name>A0A7Z8Y8B1_9ACTO</name>
<dbReference type="InterPro" id="IPR016185">
    <property type="entry name" value="PreATP-grasp_dom_sf"/>
</dbReference>
<keyword evidence="3 12" id="KW-0436">Ligase</keyword>
<accession>A0A7Z8Y8B1</accession>
<dbReference type="PANTHER" id="PTHR18866">
    <property type="entry name" value="CARBOXYLASE:PYRUVATE/ACETYL-COA/PROPIONYL-COA CARBOXYLASE"/>
    <property type="match status" value="1"/>
</dbReference>
<comment type="cofactor">
    <cofactor evidence="1">
        <name>biotin</name>
        <dbReference type="ChEBI" id="CHEBI:57586"/>
    </cofactor>
</comment>
<protein>
    <recommendedName>
        <fullName evidence="2">biotin carboxylase</fullName>
        <ecNumber evidence="2">6.3.4.14</ecNumber>
    </recommendedName>
</protein>
<feature type="compositionally biased region" description="Low complexity" evidence="8">
    <location>
        <begin position="446"/>
        <end position="460"/>
    </location>
</feature>
<evidence type="ECO:0000256" key="8">
    <source>
        <dbReference type="SAM" id="MobiDB-lite"/>
    </source>
</evidence>
<dbReference type="Gene3D" id="3.30.470.20">
    <property type="entry name" value="ATP-grasp fold, B domain"/>
    <property type="match status" value="1"/>
</dbReference>
<proteinExistence type="predicted"/>
<gene>
    <name evidence="12" type="primary">accA</name>
    <name evidence="12" type="ORF">NCTC10327_00763</name>
</gene>
<keyword evidence="5 7" id="KW-0067">ATP-binding</keyword>
<dbReference type="SUPFAM" id="SSF56059">
    <property type="entry name" value="Glutathione synthetase ATP-binding domain-like"/>
    <property type="match status" value="1"/>
</dbReference>
<feature type="domain" description="ATP-grasp" evidence="10">
    <location>
        <begin position="121"/>
        <end position="312"/>
    </location>
</feature>
<dbReference type="PROSITE" id="PS50979">
    <property type="entry name" value="BC"/>
    <property type="match status" value="1"/>
</dbReference>
<dbReference type="SMART" id="SM00878">
    <property type="entry name" value="Biotin_carb_C"/>
    <property type="match status" value="1"/>
</dbReference>
<dbReference type="InterPro" id="IPR005481">
    <property type="entry name" value="BC-like_N"/>
</dbReference>
<evidence type="ECO:0000256" key="3">
    <source>
        <dbReference type="ARBA" id="ARBA00022598"/>
    </source>
</evidence>
<keyword evidence="4 7" id="KW-0547">Nucleotide-binding</keyword>
<dbReference type="Gene3D" id="2.40.50.100">
    <property type="match status" value="1"/>
</dbReference>
<organism evidence="12 13">
    <name type="scientific">Actinobaculum suis</name>
    <dbReference type="NCBI Taxonomy" id="1657"/>
    <lineage>
        <taxon>Bacteria</taxon>
        <taxon>Bacillati</taxon>
        <taxon>Actinomycetota</taxon>
        <taxon>Actinomycetes</taxon>
        <taxon>Actinomycetales</taxon>
        <taxon>Actinomycetaceae</taxon>
        <taxon>Actinobaculum</taxon>
    </lineage>
</organism>
<dbReference type="GO" id="GO:0005524">
    <property type="term" value="F:ATP binding"/>
    <property type="evidence" value="ECO:0007669"/>
    <property type="project" value="UniProtKB-UniRule"/>
</dbReference>
<evidence type="ECO:0000256" key="4">
    <source>
        <dbReference type="ARBA" id="ARBA00022741"/>
    </source>
</evidence>
<dbReference type="InterPro" id="IPR050856">
    <property type="entry name" value="Biotin_carboxylase_complex"/>
</dbReference>
<dbReference type="PROSITE" id="PS00867">
    <property type="entry name" value="CPSASE_2"/>
    <property type="match status" value="1"/>
</dbReference>
<keyword evidence="6" id="KW-0092">Biotin</keyword>
<evidence type="ECO:0000313" key="13">
    <source>
        <dbReference type="Proteomes" id="UP000269974"/>
    </source>
</evidence>
<dbReference type="Pfam" id="PF00289">
    <property type="entry name" value="Biotin_carb_N"/>
    <property type="match status" value="1"/>
</dbReference>
<dbReference type="AlphaFoldDB" id="A0A7Z8Y8B1"/>
<dbReference type="InterPro" id="IPR011053">
    <property type="entry name" value="Single_hybrid_motif"/>
</dbReference>
<dbReference type="SUPFAM" id="SSF51230">
    <property type="entry name" value="Single hybrid motif"/>
    <property type="match status" value="1"/>
</dbReference>
<dbReference type="InterPro" id="IPR000089">
    <property type="entry name" value="Biotin_lipoyl"/>
</dbReference>
<dbReference type="InterPro" id="IPR011761">
    <property type="entry name" value="ATP-grasp"/>
</dbReference>
<feature type="domain" description="Lipoyl-binding" evidence="9">
    <location>
        <begin position="530"/>
        <end position="605"/>
    </location>
</feature>
<dbReference type="PROSITE" id="PS50968">
    <property type="entry name" value="BIOTINYL_LIPOYL"/>
    <property type="match status" value="1"/>
</dbReference>
<dbReference type="Proteomes" id="UP000269974">
    <property type="component" value="Unassembled WGS sequence"/>
</dbReference>
<dbReference type="Pfam" id="PF02786">
    <property type="entry name" value="CPSase_L_D2"/>
    <property type="match status" value="1"/>
</dbReference>
<dbReference type="PANTHER" id="PTHR18866:SF33">
    <property type="entry name" value="METHYLCROTONOYL-COA CARBOXYLASE SUBUNIT ALPHA, MITOCHONDRIAL-RELATED"/>
    <property type="match status" value="1"/>
</dbReference>
<dbReference type="GO" id="GO:0004075">
    <property type="term" value="F:biotin carboxylase activity"/>
    <property type="evidence" value="ECO:0007669"/>
    <property type="project" value="UniProtKB-EC"/>
</dbReference>
<evidence type="ECO:0000256" key="5">
    <source>
        <dbReference type="ARBA" id="ARBA00022840"/>
    </source>
</evidence>
<evidence type="ECO:0000256" key="7">
    <source>
        <dbReference type="PROSITE-ProRule" id="PRU00409"/>
    </source>
</evidence>
<reference evidence="12 13" key="1">
    <citation type="submission" date="2018-11" db="EMBL/GenBank/DDBJ databases">
        <authorList>
            <consortium name="Pathogen Informatics"/>
        </authorList>
    </citation>
    <scope>NUCLEOTIDE SEQUENCE [LARGE SCALE GENOMIC DNA]</scope>
    <source>
        <strain evidence="12 13">NCTC10327</strain>
    </source>
</reference>
<comment type="caution">
    <text evidence="12">The sequence shown here is derived from an EMBL/GenBank/DDBJ whole genome shotgun (WGS) entry which is preliminary data.</text>
</comment>
<dbReference type="GO" id="GO:0046872">
    <property type="term" value="F:metal ion binding"/>
    <property type="evidence" value="ECO:0007669"/>
    <property type="project" value="InterPro"/>
</dbReference>
<dbReference type="EC" id="6.3.4.14" evidence="2"/>
<dbReference type="CDD" id="cd06850">
    <property type="entry name" value="biotinyl_domain"/>
    <property type="match status" value="1"/>
</dbReference>
<evidence type="ECO:0000313" key="12">
    <source>
        <dbReference type="EMBL" id="VDG76088.1"/>
    </source>
</evidence>
<feature type="region of interest" description="Disordered" evidence="8">
    <location>
        <begin position="446"/>
        <end position="475"/>
    </location>
</feature>
<evidence type="ECO:0000256" key="6">
    <source>
        <dbReference type="ARBA" id="ARBA00023267"/>
    </source>
</evidence>
<sequence length="617" mass="66339">MKIEKILVANRSEIAERVIRTAKDMGIKSVAVYADADREARFTDMADSAYALHGTTYAETYMNAQKIIDVALRSHADAIHPGYGFLSESPDFAQAVMDAGLRWIGPSPSALARLGDKIQARRLAESVGVSPVPGISEPVSSRAAVDEFVARFGFPIVTKQTDGGGGRGITVHENPADLDRFFAIHGDDLGQFFVERFIRSARHIESQSARDSHGNFEVISTRDCSVQRRNQKLIEEAPAPAMPGKSEAIIREWSRRLFDAVDFVGLGTCEFLVEPDGRVNFLEVNPRLQVEHTVSEEVTGIDLVREQIRIAAGHRLTPVPAPRAHSFEFRITCEDPATGMVPTTGTIKKLRWPAGHGVRVESGIEEGDVIGAGFDPMLAKLIVTAPDREQAIARSHRVISEVEISGIATPLAMYDAVIGMPEFSPHVPSTRWFEDTVLPNYQASAAEEAGPAGAGPEAGAMGQGTPATAPGAENSGELEELHSFVIEVNGRRMRLSLPTSLVRTGGNAARRALQPRRATSAARAALATNAQLMDAQGTVNSPIQAIVVRCVVKPGDEVSEGDLLVVLESMKMESYVNAPCSGTIAEVKVEAGQNVAAYQPLLRIDAAGTGQTPGEEK</sequence>
<dbReference type="FunFam" id="3.40.50.20:FF:000010">
    <property type="entry name" value="Propionyl-CoA carboxylase subunit alpha"/>
    <property type="match status" value="1"/>
</dbReference>
<feature type="domain" description="Biotin carboxylation" evidence="11">
    <location>
        <begin position="2"/>
        <end position="438"/>
    </location>
</feature>
<evidence type="ECO:0000256" key="2">
    <source>
        <dbReference type="ARBA" id="ARBA00013263"/>
    </source>
</evidence>
<dbReference type="PROSITE" id="PS50975">
    <property type="entry name" value="ATP_GRASP"/>
    <property type="match status" value="1"/>
</dbReference>
<dbReference type="InterPro" id="IPR011764">
    <property type="entry name" value="Biotin_carboxylation_dom"/>
</dbReference>
<dbReference type="RefSeq" id="WP_244924518.1">
    <property type="nucleotide sequence ID" value="NZ_UYIO01000001.1"/>
</dbReference>
<evidence type="ECO:0000259" key="10">
    <source>
        <dbReference type="PROSITE" id="PS50975"/>
    </source>
</evidence>
<dbReference type="InterPro" id="IPR005479">
    <property type="entry name" value="CPAse_ATP-bd"/>
</dbReference>
<dbReference type="Pfam" id="PF00364">
    <property type="entry name" value="Biotin_lipoyl"/>
    <property type="match status" value="1"/>
</dbReference>
<dbReference type="InterPro" id="IPR011054">
    <property type="entry name" value="Rudment_hybrid_motif"/>
</dbReference>
<dbReference type="InterPro" id="IPR005482">
    <property type="entry name" value="Biotin_COase_C"/>
</dbReference>